<feature type="transmembrane region" description="Helical" evidence="1">
    <location>
        <begin position="20"/>
        <end position="45"/>
    </location>
</feature>
<evidence type="ECO:0000313" key="2">
    <source>
        <dbReference type="EMBL" id="GIU37654.1"/>
    </source>
</evidence>
<evidence type="ECO:0000313" key="3">
    <source>
        <dbReference type="Proteomes" id="UP000773469"/>
    </source>
</evidence>
<feature type="transmembrane region" description="Helical" evidence="1">
    <location>
        <begin position="79"/>
        <end position="97"/>
    </location>
</feature>
<reference evidence="2 3" key="1">
    <citation type="submission" date="2021-05" db="EMBL/GenBank/DDBJ databases">
        <title>Molecular characterization for Shewanella algae harboring chromosomal blaOXA-55-like strains isolated from clinical and environment sample.</title>
        <authorList>
            <person name="Ohama Y."/>
            <person name="Aoki K."/>
            <person name="Harada S."/>
            <person name="Moriya K."/>
            <person name="Ishii Y."/>
            <person name="Tateda K."/>
        </authorList>
    </citation>
    <scope>NUCLEOTIDE SEQUENCE [LARGE SCALE GENOMIC DNA]</scope>
    <source>
        <strain evidence="2 3">MBTL60-118</strain>
    </source>
</reference>
<proteinExistence type="predicted"/>
<keyword evidence="1" id="KW-1133">Transmembrane helix</keyword>
<evidence type="ECO:0000256" key="1">
    <source>
        <dbReference type="SAM" id="Phobius"/>
    </source>
</evidence>
<keyword evidence="1" id="KW-0472">Membrane</keyword>
<accession>A0ABQ4NW72</accession>
<dbReference type="RefSeq" id="WP_220756441.1">
    <property type="nucleotide sequence ID" value="NZ_BPEU01000005.1"/>
</dbReference>
<name>A0ABQ4NW72_SHECO</name>
<evidence type="ECO:0008006" key="4">
    <source>
        <dbReference type="Google" id="ProtNLM"/>
    </source>
</evidence>
<organism evidence="2 3">
    <name type="scientific">Shewanella colwelliana</name>
    <name type="common">Alteromonas colwelliana</name>
    <dbReference type="NCBI Taxonomy" id="23"/>
    <lineage>
        <taxon>Bacteria</taxon>
        <taxon>Pseudomonadati</taxon>
        <taxon>Pseudomonadota</taxon>
        <taxon>Gammaproteobacteria</taxon>
        <taxon>Alteromonadales</taxon>
        <taxon>Shewanellaceae</taxon>
        <taxon>Shewanella</taxon>
    </lineage>
</organism>
<sequence>MISKPLFKSSLSSKPAAITIRLLMSVLGGYGVASLSCVLLSQTLPLEQVDAILVATMLSFAVFGTVVIRVFSVRSLPQVIVEPLMLSTALYLLTVMGS</sequence>
<keyword evidence="1" id="KW-0812">Transmembrane</keyword>
<dbReference type="Proteomes" id="UP000773469">
    <property type="component" value="Unassembled WGS sequence"/>
</dbReference>
<comment type="caution">
    <text evidence="2">The sequence shown here is derived from an EMBL/GenBank/DDBJ whole genome shotgun (WGS) entry which is preliminary data.</text>
</comment>
<gene>
    <name evidence="2" type="ORF">TUM3794_08780</name>
</gene>
<keyword evidence="3" id="KW-1185">Reference proteome</keyword>
<feature type="transmembrane region" description="Helical" evidence="1">
    <location>
        <begin position="51"/>
        <end position="72"/>
    </location>
</feature>
<dbReference type="EMBL" id="BPEU01000005">
    <property type="protein sequence ID" value="GIU37654.1"/>
    <property type="molecule type" value="Genomic_DNA"/>
</dbReference>
<protein>
    <recommendedName>
        <fullName evidence="4">Iron transporter</fullName>
    </recommendedName>
</protein>